<dbReference type="PANTHER" id="PTHR33322:SF4">
    <property type="entry name" value="BAG DOMAIN CONTAINING PROTEIN, EXPRESSED"/>
    <property type="match status" value="1"/>
</dbReference>
<name>A0A0D9XSC4_9ORYZ</name>
<reference evidence="6" key="2">
    <citation type="submission" date="2013-12" db="EMBL/GenBank/DDBJ databases">
        <authorList>
            <person name="Yu Y."/>
            <person name="Lee S."/>
            <person name="de Baynast K."/>
            <person name="Wissotski M."/>
            <person name="Liu L."/>
            <person name="Talag J."/>
            <person name="Goicoechea J."/>
            <person name="Angelova A."/>
            <person name="Jetty R."/>
            <person name="Kudrna D."/>
            <person name="Golser W."/>
            <person name="Rivera L."/>
            <person name="Zhang J."/>
            <person name="Wing R."/>
        </authorList>
    </citation>
    <scope>NUCLEOTIDE SEQUENCE</scope>
</reference>
<feature type="coiled-coil region" evidence="2">
    <location>
        <begin position="87"/>
        <end position="154"/>
    </location>
</feature>
<dbReference type="PROSITE" id="PS51035">
    <property type="entry name" value="BAG"/>
    <property type="match status" value="1"/>
</dbReference>
<feature type="compositionally biased region" description="Basic and acidic residues" evidence="3">
    <location>
        <begin position="265"/>
        <end position="283"/>
    </location>
</feature>
<dbReference type="eggNOG" id="ENOG502RY04">
    <property type="taxonomic scope" value="Eukaryota"/>
</dbReference>
<dbReference type="GO" id="GO:0009506">
    <property type="term" value="C:plasmodesma"/>
    <property type="evidence" value="ECO:0007669"/>
    <property type="project" value="TreeGrafter"/>
</dbReference>
<dbReference type="AlphaFoldDB" id="A0A0D9XSC4"/>
<keyword evidence="1" id="KW-0143">Chaperone</keyword>
<dbReference type="EnsemblPlants" id="LPERR11G11480.1">
    <property type="protein sequence ID" value="LPERR11G11480.1"/>
    <property type="gene ID" value="LPERR11G11480"/>
</dbReference>
<dbReference type="PROSITE" id="PS50096">
    <property type="entry name" value="IQ"/>
    <property type="match status" value="1"/>
</dbReference>
<keyword evidence="6" id="KW-1185">Reference proteome</keyword>
<accession>A0A0D9XSC4</accession>
<reference evidence="5 6" key="1">
    <citation type="submission" date="2012-08" db="EMBL/GenBank/DDBJ databases">
        <title>Oryza genome evolution.</title>
        <authorList>
            <person name="Wing R.A."/>
        </authorList>
    </citation>
    <scope>NUCLEOTIDE SEQUENCE</scope>
</reference>
<feature type="compositionally biased region" description="Basic residues" evidence="3">
    <location>
        <begin position="447"/>
        <end position="456"/>
    </location>
</feature>
<dbReference type="GO" id="GO:0051087">
    <property type="term" value="F:protein-folding chaperone binding"/>
    <property type="evidence" value="ECO:0007669"/>
    <property type="project" value="InterPro"/>
</dbReference>
<feature type="compositionally biased region" description="Acidic residues" evidence="3">
    <location>
        <begin position="330"/>
        <end position="342"/>
    </location>
</feature>
<evidence type="ECO:0000259" key="4">
    <source>
        <dbReference type="PROSITE" id="PS51035"/>
    </source>
</evidence>
<dbReference type="STRING" id="77586.A0A0D9XSC4"/>
<dbReference type="Pfam" id="PF02179">
    <property type="entry name" value="BAG"/>
    <property type="match status" value="1"/>
</dbReference>
<dbReference type="SUPFAM" id="SSF63491">
    <property type="entry name" value="BAG domain"/>
    <property type="match status" value="1"/>
</dbReference>
<dbReference type="HOGENOM" id="CLU_059259_0_0_1"/>
<reference evidence="5" key="3">
    <citation type="submission" date="2015-04" db="UniProtKB">
        <authorList>
            <consortium name="EnsemblPlants"/>
        </authorList>
    </citation>
    <scope>IDENTIFICATION</scope>
</reference>
<organism evidence="5 6">
    <name type="scientific">Leersia perrieri</name>
    <dbReference type="NCBI Taxonomy" id="77586"/>
    <lineage>
        <taxon>Eukaryota</taxon>
        <taxon>Viridiplantae</taxon>
        <taxon>Streptophyta</taxon>
        <taxon>Embryophyta</taxon>
        <taxon>Tracheophyta</taxon>
        <taxon>Spermatophyta</taxon>
        <taxon>Magnoliopsida</taxon>
        <taxon>Liliopsida</taxon>
        <taxon>Poales</taxon>
        <taxon>Poaceae</taxon>
        <taxon>BOP clade</taxon>
        <taxon>Oryzoideae</taxon>
        <taxon>Oryzeae</taxon>
        <taxon>Oryzinae</taxon>
        <taxon>Leersia</taxon>
    </lineage>
</organism>
<dbReference type="InterPro" id="IPR040400">
    <property type="entry name" value="BAG5/6/7/8"/>
</dbReference>
<evidence type="ECO:0000313" key="5">
    <source>
        <dbReference type="EnsemblPlants" id="LPERR11G11480.1"/>
    </source>
</evidence>
<dbReference type="Gramene" id="LPERR11G11480.1">
    <property type="protein sequence ID" value="LPERR11G11480.1"/>
    <property type="gene ID" value="LPERR11G11480"/>
</dbReference>
<dbReference type="SMART" id="SM00264">
    <property type="entry name" value="BAG"/>
    <property type="match status" value="1"/>
</dbReference>
<evidence type="ECO:0000256" key="1">
    <source>
        <dbReference type="ARBA" id="ARBA00023186"/>
    </source>
</evidence>
<dbReference type="Pfam" id="PF00612">
    <property type="entry name" value="IQ"/>
    <property type="match status" value="1"/>
</dbReference>
<dbReference type="InterPro" id="IPR000048">
    <property type="entry name" value="IQ_motif_EF-hand-BS"/>
</dbReference>
<evidence type="ECO:0000256" key="2">
    <source>
        <dbReference type="SAM" id="Coils"/>
    </source>
</evidence>
<dbReference type="PANTHER" id="PTHR33322">
    <property type="entry name" value="BAG DOMAIN CONTAINING PROTEIN, EXPRESSED"/>
    <property type="match status" value="1"/>
</dbReference>
<evidence type="ECO:0000313" key="6">
    <source>
        <dbReference type="Proteomes" id="UP000032180"/>
    </source>
</evidence>
<feature type="domain" description="BAG" evidence="4">
    <location>
        <begin position="133"/>
        <end position="204"/>
    </location>
</feature>
<feature type="region of interest" description="Disordered" evidence="3">
    <location>
        <begin position="250"/>
        <end position="283"/>
    </location>
</feature>
<dbReference type="InterPro" id="IPR003103">
    <property type="entry name" value="BAG_domain"/>
</dbReference>
<feature type="region of interest" description="Disordered" evidence="3">
    <location>
        <begin position="329"/>
        <end position="352"/>
    </location>
</feature>
<feature type="region of interest" description="Disordered" evidence="3">
    <location>
        <begin position="440"/>
        <end position="472"/>
    </location>
</feature>
<dbReference type="SMART" id="SM00015">
    <property type="entry name" value="IQ"/>
    <property type="match status" value="1"/>
</dbReference>
<dbReference type="GO" id="GO:0006457">
    <property type="term" value="P:protein folding"/>
    <property type="evidence" value="ECO:0007669"/>
    <property type="project" value="TreeGrafter"/>
</dbReference>
<feature type="compositionally biased region" description="Low complexity" evidence="3">
    <location>
        <begin position="343"/>
        <end position="352"/>
    </location>
</feature>
<protein>
    <recommendedName>
        <fullName evidence="4">BAG domain-containing protein</fullName>
    </recommendedName>
</protein>
<proteinExistence type="predicted"/>
<feature type="compositionally biased region" description="Acidic residues" evidence="3">
    <location>
        <begin position="250"/>
        <end position="261"/>
    </location>
</feature>
<feature type="region of interest" description="Disordered" evidence="3">
    <location>
        <begin position="373"/>
        <end position="396"/>
    </location>
</feature>
<dbReference type="Proteomes" id="UP000032180">
    <property type="component" value="Chromosome 11"/>
</dbReference>
<evidence type="ECO:0000256" key="3">
    <source>
        <dbReference type="SAM" id="MobiDB-lite"/>
    </source>
</evidence>
<keyword evidence="2" id="KW-0175">Coiled coil</keyword>
<sequence length="472" mass="51559">MAGFFGYDPLDYYTSSSYYPYDYGYSSLYNLPHYASAAATPRRRASTFFPADCYAADFAQPPARRRTSNSRPAVSVPVQSVESEQRKVETEAEVRAARSKLAAAVRKREEAAVRLQAAVRGFLARRMARMVREVRKVEKEAEEVERKVEMEAEALRGDARGRIAVGEALMRLLLRLDAVRGAREYRRKVTKRVLALQDAVDALEHAPSPVESPVVVKEEEVGDDRLAAVEMEAAPEVVDDATADVNIEEEEGDDAVEENEMAPESPHRAAEEHGEVESKVKAAESEAVVDAAATETHAAEMEVDADGVAATGGEAEADETAVEQVVGMADQDEDAEEEDEWEMVSAAESASAAVPIHTDAASMDNSAVTVDAAENSPATEAPRQESAGEEVKKEVAGGEGVDAKKMMEMVALLCEQSAQQCAVIGALAERVEVLERAVRRAEEADRRRRRNKKLKKEGKANNNKFIRSCYSD</sequence>